<name>A0A0E0HKT3_ORYNI</name>
<dbReference type="EnsemblPlants" id="ONIVA06G03370.1">
    <property type="protein sequence ID" value="ONIVA06G03370.1"/>
    <property type="gene ID" value="ONIVA06G03370"/>
</dbReference>
<keyword evidence="1" id="KW-1133">Transmembrane helix</keyword>
<proteinExistence type="predicted"/>
<reference evidence="2" key="1">
    <citation type="submission" date="2015-04" db="UniProtKB">
        <authorList>
            <consortium name="EnsemblPlants"/>
        </authorList>
    </citation>
    <scope>IDENTIFICATION</scope>
    <source>
        <strain evidence="2">SL10</strain>
    </source>
</reference>
<reference evidence="2" key="2">
    <citation type="submission" date="2018-04" db="EMBL/GenBank/DDBJ databases">
        <title>OnivRS2 (Oryza nivara Reference Sequence Version 2).</title>
        <authorList>
            <person name="Zhang J."/>
            <person name="Kudrna D."/>
            <person name="Lee S."/>
            <person name="Talag J."/>
            <person name="Rajasekar S."/>
            <person name="Welchert J."/>
            <person name="Hsing Y.-I."/>
            <person name="Wing R.A."/>
        </authorList>
    </citation>
    <scope>NUCLEOTIDE SEQUENCE [LARGE SCALE GENOMIC DNA]</scope>
    <source>
        <strain evidence="2">SL10</strain>
    </source>
</reference>
<evidence type="ECO:0000313" key="3">
    <source>
        <dbReference type="Proteomes" id="UP000006591"/>
    </source>
</evidence>
<dbReference type="HOGENOM" id="CLU_1311904_0_0_1"/>
<sequence>MNVRVGLKVMVDVGTTDLCHDTSPLTRVLSIDHLSTLRMLEPAVHVPGGPFQPPPEHVLERPFGESPVRYREGPLEYEPAVLCQCGVKMGRFVSWQNFLGRRFYKCVWWDKDPAVIRIRIVLQGTSLTGSVGLPLSLGIVHLLCMECDEEEALNFQLNIFGLLGFFHHIIVLLKFKALTRTFRNTNNMCHHILRDGGRTNIPEAMCSVYT</sequence>
<dbReference type="AlphaFoldDB" id="A0A0E0HKT3"/>
<feature type="transmembrane region" description="Helical" evidence="1">
    <location>
        <begin position="155"/>
        <end position="173"/>
    </location>
</feature>
<organism evidence="2">
    <name type="scientific">Oryza nivara</name>
    <name type="common">Indian wild rice</name>
    <name type="synonym">Oryza sativa f. spontanea</name>
    <dbReference type="NCBI Taxonomy" id="4536"/>
    <lineage>
        <taxon>Eukaryota</taxon>
        <taxon>Viridiplantae</taxon>
        <taxon>Streptophyta</taxon>
        <taxon>Embryophyta</taxon>
        <taxon>Tracheophyta</taxon>
        <taxon>Spermatophyta</taxon>
        <taxon>Magnoliopsida</taxon>
        <taxon>Liliopsida</taxon>
        <taxon>Poales</taxon>
        <taxon>Poaceae</taxon>
        <taxon>BOP clade</taxon>
        <taxon>Oryzoideae</taxon>
        <taxon>Oryzeae</taxon>
        <taxon>Oryzinae</taxon>
        <taxon>Oryza</taxon>
    </lineage>
</organism>
<dbReference type="Proteomes" id="UP000006591">
    <property type="component" value="Chromosome 6"/>
</dbReference>
<evidence type="ECO:0000256" key="1">
    <source>
        <dbReference type="SAM" id="Phobius"/>
    </source>
</evidence>
<dbReference type="Gramene" id="ONIVA06G03370.1">
    <property type="protein sequence ID" value="ONIVA06G03370.1"/>
    <property type="gene ID" value="ONIVA06G03370"/>
</dbReference>
<feature type="transmembrane region" description="Helical" evidence="1">
    <location>
        <begin position="120"/>
        <end position="143"/>
    </location>
</feature>
<keyword evidence="1" id="KW-0472">Membrane</keyword>
<dbReference type="eggNOG" id="ENOG502R60Q">
    <property type="taxonomic scope" value="Eukaryota"/>
</dbReference>
<evidence type="ECO:0000313" key="2">
    <source>
        <dbReference type="EnsemblPlants" id="ONIVA06G03370.1"/>
    </source>
</evidence>
<accession>A0A0E0HKT3</accession>
<keyword evidence="3" id="KW-1185">Reference proteome</keyword>
<keyword evidence="1" id="KW-0812">Transmembrane</keyword>
<protein>
    <submittedName>
        <fullName evidence="2">Uncharacterized protein</fullName>
    </submittedName>
</protein>